<organism evidence="1 2">
    <name type="scientific">Scytonema hofmannii FACHB-248</name>
    <dbReference type="NCBI Taxonomy" id="1842502"/>
    <lineage>
        <taxon>Bacteria</taxon>
        <taxon>Bacillati</taxon>
        <taxon>Cyanobacteriota</taxon>
        <taxon>Cyanophyceae</taxon>
        <taxon>Nostocales</taxon>
        <taxon>Scytonemataceae</taxon>
        <taxon>Scytonema</taxon>
    </lineage>
</organism>
<comment type="caution">
    <text evidence="1">The sequence shown here is derived from an EMBL/GenBank/DDBJ whole genome shotgun (WGS) entry which is preliminary data.</text>
</comment>
<evidence type="ECO:0000313" key="2">
    <source>
        <dbReference type="Proteomes" id="UP000660380"/>
    </source>
</evidence>
<gene>
    <name evidence="1" type="ORF">H6G81_17850</name>
</gene>
<evidence type="ECO:0000313" key="1">
    <source>
        <dbReference type="EMBL" id="MBD2606343.1"/>
    </source>
</evidence>
<accession>A0ABR8GUC9</accession>
<keyword evidence="2" id="KW-1185">Reference proteome</keyword>
<reference evidence="1 2" key="1">
    <citation type="journal article" date="2020" name="ISME J.">
        <title>Comparative genomics reveals insights into cyanobacterial evolution and habitat adaptation.</title>
        <authorList>
            <person name="Chen M.Y."/>
            <person name="Teng W.K."/>
            <person name="Zhao L."/>
            <person name="Hu C.X."/>
            <person name="Zhou Y.K."/>
            <person name="Han B.P."/>
            <person name="Song L.R."/>
            <person name="Shu W.S."/>
        </authorList>
    </citation>
    <scope>NUCLEOTIDE SEQUENCE [LARGE SCALE GENOMIC DNA]</scope>
    <source>
        <strain evidence="1 2">FACHB-248</strain>
    </source>
</reference>
<dbReference type="RefSeq" id="WP_029630714.1">
    <property type="nucleotide sequence ID" value="NZ_JACJTA010000038.1"/>
</dbReference>
<dbReference type="EMBL" id="JACJTA010000038">
    <property type="protein sequence ID" value="MBD2606343.1"/>
    <property type="molecule type" value="Genomic_DNA"/>
</dbReference>
<protein>
    <submittedName>
        <fullName evidence="1">Uncharacterized protein</fullName>
    </submittedName>
</protein>
<name>A0ABR8GUC9_9CYAN</name>
<sequence length="106" mass="12237">MAKFLGYYCGNFPNEDGLLQEMVEAWGGTFEKLNNAQRLWMLRALAVNLFEKDPNSEADSEHDEEIEEVIERFDEIPEGFSRDTCKTGRVVNFCCRAYFIDLPTCP</sequence>
<proteinExistence type="predicted"/>
<dbReference type="Proteomes" id="UP000660380">
    <property type="component" value="Unassembled WGS sequence"/>
</dbReference>